<protein>
    <recommendedName>
        <fullName evidence="5">DUF5671 domain-containing protein</fullName>
    </recommendedName>
</protein>
<sequence length="132" mass="13982">MSIKKLIVPTTMFLLLASSAFAGDAAVQINTGTLGFAIPTFSDLLTFLVKFFFVIAGLAALFFLLWGALSWVTSGGDKDNVAAARGKIVSALVGVLVIIATLTVIWSLEQIVFKGKLCFGISCPLNLPTLLK</sequence>
<dbReference type="InterPro" id="IPR043993">
    <property type="entry name" value="T4SS_pilin"/>
</dbReference>
<evidence type="ECO:0000313" key="4">
    <source>
        <dbReference type="Proteomes" id="UP000177027"/>
    </source>
</evidence>
<gene>
    <name evidence="3" type="ORF">A3D06_00025</name>
</gene>
<dbReference type="AlphaFoldDB" id="A0A1F7HDX8"/>
<name>A0A1F7HDX8_9BACT</name>
<dbReference type="Proteomes" id="UP000177027">
    <property type="component" value="Unassembled WGS sequence"/>
</dbReference>
<comment type="caution">
    <text evidence="3">The sequence shown here is derived from an EMBL/GenBank/DDBJ whole genome shotgun (WGS) entry which is preliminary data.</text>
</comment>
<reference evidence="3 4" key="1">
    <citation type="journal article" date="2016" name="Nat. Commun.">
        <title>Thousands of microbial genomes shed light on interconnected biogeochemical processes in an aquifer system.</title>
        <authorList>
            <person name="Anantharaman K."/>
            <person name="Brown C.T."/>
            <person name="Hug L.A."/>
            <person name="Sharon I."/>
            <person name="Castelle C.J."/>
            <person name="Probst A.J."/>
            <person name="Thomas B.C."/>
            <person name="Singh A."/>
            <person name="Wilkins M.J."/>
            <person name="Karaoz U."/>
            <person name="Brodie E.L."/>
            <person name="Williams K.H."/>
            <person name="Hubbard S.S."/>
            <person name="Banfield J.F."/>
        </authorList>
    </citation>
    <scope>NUCLEOTIDE SEQUENCE [LARGE SCALE GENOMIC DNA]</scope>
</reference>
<dbReference type="Pfam" id="PF18895">
    <property type="entry name" value="T4SS_pilin"/>
    <property type="match status" value="1"/>
</dbReference>
<keyword evidence="1" id="KW-0472">Membrane</keyword>
<feature type="transmembrane region" description="Helical" evidence="1">
    <location>
        <begin position="46"/>
        <end position="67"/>
    </location>
</feature>
<organism evidence="3 4">
    <name type="scientific">Candidatus Roizmanbacteria bacterium RIFCSPHIGHO2_02_FULL_40_9</name>
    <dbReference type="NCBI Taxonomy" id="1802042"/>
    <lineage>
        <taxon>Bacteria</taxon>
        <taxon>Candidatus Roizmaniibacteriota</taxon>
    </lineage>
</organism>
<keyword evidence="1" id="KW-1133">Transmembrane helix</keyword>
<evidence type="ECO:0000313" key="3">
    <source>
        <dbReference type="EMBL" id="OGK29479.1"/>
    </source>
</evidence>
<keyword evidence="2" id="KW-0732">Signal</keyword>
<dbReference type="EMBL" id="MFZS01000001">
    <property type="protein sequence ID" value="OGK29479.1"/>
    <property type="molecule type" value="Genomic_DNA"/>
</dbReference>
<evidence type="ECO:0008006" key="5">
    <source>
        <dbReference type="Google" id="ProtNLM"/>
    </source>
</evidence>
<accession>A0A1F7HDX8</accession>
<proteinExistence type="predicted"/>
<evidence type="ECO:0000256" key="2">
    <source>
        <dbReference type="SAM" id="SignalP"/>
    </source>
</evidence>
<keyword evidence="1" id="KW-0812">Transmembrane</keyword>
<feature type="transmembrane region" description="Helical" evidence="1">
    <location>
        <begin position="88"/>
        <end position="108"/>
    </location>
</feature>
<evidence type="ECO:0000256" key="1">
    <source>
        <dbReference type="SAM" id="Phobius"/>
    </source>
</evidence>
<feature type="signal peptide" evidence="2">
    <location>
        <begin position="1"/>
        <end position="22"/>
    </location>
</feature>
<feature type="chain" id="PRO_5009529265" description="DUF5671 domain-containing protein" evidence="2">
    <location>
        <begin position="23"/>
        <end position="132"/>
    </location>
</feature>